<dbReference type="EMBL" id="MTYH01000076">
    <property type="protein sequence ID" value="PNP39686.1"/>
    <property type="molecule type" value="Genomic_DNA"/>
</dbReference>
<proteinExistence type="predicted"/>
<evidence type="ECO:0000313" key="1">
    <source>
        <dbReference type="EMBL" id="PNP39686.1"/>
    </source>
</evidence>
<protein>
    <submittedName>
        <fullName evidence="1">Uncharacterized protein</fullName>
    </submittedName>
</protein>
<dbReference type="Proteomes" id="UP000236546">
    <property type="component" value="Unassembled WGS sequence"/>
</dbReference>
<organism evidence="1 2">
    <name type="scientific">Trichoderma gamsii</name>
    <dbReference type="NCBI Taxonomy" id="398673"/>
    <lineage>
        <taxon>Eukaryota</taxon>
        <taxon>Fungi</taxon>
        <taxon>Dikarya</taxon>
        <taxon>Ascomycota</taxon>
        <taxon>Pezizomycotina</taxon>
        <taxon>Sordariomycetes</taxon>
        <taxon>Hypocreomycetidae</taxon>
        <taxon>Hypocreales</taxon>
        <taxon>Hypocreaceae</taxon>
        <taxon>Trichoderma</taxon>
    </lineage>
</organism>
<accession>A0A2K0T2E2</accession>
<gene>
    <name evidence="1" type="ORF">TGAMA5MH_08357</name>
</gene>
<dbReference type="OrthoDB" id="10547946at2759"/>
<name>A0A2K0T2E2_9HYPO</name>
<dbReference type="AlphaFoldDB" id="A0A2K0T2E2"/>
<comment type="caution">
    <text evidence="1">The sequence shown here is derived from an EMBL/GenBank/DDBJ whole genome shotgun (WGS) entry which is preliminary data.</text>
</comment>
<reference evidence="1 2" key="1">
    <citation type="submission" date="2017-02" db="EMBL/GenBank/DDBJ databases">
        <title>Genomes of Trichoderma spp. with biocontrol activity.</title>
        <authorList>
            <person name="Gardiner D."/>
            <person name="Kazan K."/>
            <person name="Vos C."/>
            <person name="Harvey P."/>
        </authorList>
    </citation>
    <scope>NUCLEOTIDE SEQUENCE [LARGE SCALE GENOMIC DNA]</scope>
    <source>
        <strain evidence="1 2">A5MH</strain>
    </source>
</reference>
<evidence type="ECO:0000313" key="2">
    <source>
        <dbReference type="Proteomes" id="UP000236546"/>
    </source>
</evidence>
<sequence length="329" mass="37228">MDSIFNALSAPNPFTGGSQISPAKLCAMKTEEMFVSGGKRHFRGLIRGGRYRDTVISRQTEKIVAAILRSWEEQTEELDPGDEDDLAELAQLAVTMRQCLSIVRGQIAKDEMFEPARLKLEELTTMLFRLRYGVYLASYASYTDQEARDLDRNTNLAADTPDDIDEEAWQFFLRQRWSSVNARLQAEDVYNTCRETPRALRQSGRAPLVRLLQTLASQIGQSTPDAAQAIGDFMTRTSAPNSHLEELVEQGKPYELMCALQTDLEGLTNPPRACEEHVPAIKAAILTFARRYFTEFEWDDETVAITICRPNYVFKEDWSVLAYATSTDL</sequence>